<dbReference type="GeneID" id="10026839"/>
<accession>E4V0J5</accession>
<evidence type="ECO:0000313" key="2">
    <source>
        <dbReference type="Proteomes" id="UP000002669"/>
    </source>
</evidence>
<dbReference type="HOGENOM" id="CLU_1299432_0_0_1"/>
<dbReference type="InParanoid" id="E4V0J5"/>
<evidence type="ECO:0000313" key="1">
    <source>
        <dbReference type="EMBL" id="EFR03132.1"/>
    </source>
</evidence>
<reference evidence="2" key="1">
    <citation type="journal article" date="2012" name="MBio">
        <title>Comparative genome analysis of Trichophyton rubrum and related dermatophytes reveals candidate genes involved in infection.</title>
        <authorList>
            <person name="Martinez D.A."/>
            <person name="Oliver B.G."/>
            <person name="Graeser Y."/>
            <person name="Goldberg J.M."/>
            <person name="Li W."/>
            <person name="Martinez-Rossi N.M."/>
            <person name="Monod M."/>
            <person name="Shelest E."/>
            <person name="Barton R.C."/>
            <person name="Birch E."/>
            <person name="Brakhage A.A."/>
            <person name="Chen Z."/>
            <person name="Gurr S.J."/>
            <person name="Heiman D."/>
            <person name="Heitman J."/>
            <person name="Kosti I."/>
            <person name="Rossi A."/>
            <person name="Saif S."/>
            <person name="Samalova M."/>
            <person name="Saunders C.W."/>
            <person name="Shea T."/>
            <person name="Summerbell R.C."/>
            <person name="Xu J."/>
            <person name="Young S."/>
            <person name="Zeng Q."/>
            <person name="Birren B.W."/>
            <person name="Cuomo C.A."/>
            <person name="White T.C."/>
        </authorList>
    </citation>
    <scope>NUCLEOTIDE SEQUENCE [LARGE SCALE GENOMIC DNA]</scope>
    <source>
        <strain evidence="2">ATCC MYA-4604 / CBS 118893</strain>
    </source>
</reference>
<keyword evidence="2" id="KW-1185">Reference proteome</keyword>
<sequence length="212" mass="23845">MYTSTKERRYANEIGGRREEKGISFIPWPPCHTHEKENTDFAAQQYNAGCTMSQLPRGIPWAAQGEANSQSGNYKYCQYELCVSLAYAGRGAGRPSTLMSTRPEGPGQFRRRGGLLRVFKFGQHPVRPGNQCIPQAACYYTFFLSDKHYRGDVALIGPGNTVARAAACWHIGVRSNSRSASELTRVRLYRPARFVVFARYNNMGPHREPPMC</sequence>
<dbReference type="AlphaFoldDB" id="E4V0J5"/>
<dbReference type="VEuPathDB" id="FungiDB:MGYG_06126"/>
<proteinExistence type="predicted"/>
<name>E4V0J5_ARTGP</name>
<dbReference type="EMBL" id="DS989826">
    <property type="protein sequence ID" value="EFR03132.1"/>
    <property type="molecule type" value="Genomic_DNA"/>
</dbReference>
<gene>
    <name evidence="1" type="ORF">MGYG_06126</name>
</gene>
<dbReference type="RefSeq" id="XP_003171586.1">
    <property type="nucleotide sequence ID" value="XM_003171538.1"/>
</dbReference>
<organism evidence="2">
    <name type="scientific">Arthroderma gypseum (strain ATCC MYA-4604 / CBS 118893)</name>
    <name type="common">Microsporum gypseum</name>
    <dbReference type="NCBI Taxonomy" id="535722"/>
    <lineage>
        <taxon>Eukaryota</taxon>
        <taxon>Fungi</taxon>
        <taxon>Dikarya</taxon>
        <taxon>Ascomycota</taxon>
        <taxon>Pezizomycotina</taxon>
        <taxon>Eurotiomycetes</taxon>
        <taxon>Eurotiomycetidae</taxon>
        <taxon>Onygenales</taxon>
        <taxon>Arthrodermataceae</taxon>
        <taxon>Nannizzia</taxon>
    </lineage>
</organism>
<protein>
    <submittedName>
        <fullName evidence="1">Uncharacterized protein</fullName>
    </submittedName>
</protein>
<dbReference type="Proteomes" id="UP000002669">
    <property type="component" value="Unassembled WGS sequence"/>
</dbReference>